<dbReference type="Gene3D" id="3.40.50.12780">
    <property type="entry name" value="N-terminal domain of ligase-like"/>
    <property type="match status" value="1"/>
</dbReference>
<evidence type="ECO:0000313" key="5">
    <source>
        <dbReference type="EMBL" id="ABK66799.1"/>
    </source>
</evidence>
<dbReference type="GO" id="GO:0031956">
    <property type="term" value="F:medium-chain fatty acid-CoA ligase activity"/>
    <property type="evidence" value="ECO:0007669"/>
    <property type="project" value="TreeGrafter"/>
</dbReference>
<reference evidence="5 6" key="1">
    <citation type="submission" date="2006-10" db="EMBL/GenBank/DDBJ databases">
        <authorList>
            <person name="Fleischmann R.D."/>
            <person name="Dodson R.J."/>
            <person name="Haft D.H."/>
            <person name="Merkel J.S."/>
            <person name="Nelson W.C."/>
            <person name="Fraser C.M."/>
        </authorList>
    </citation>
    <scope>NUCLEOTIDE SEQUENCE [LARGE SCALE GENOMIC DNA]</scope>
    <source>
        <strain evidence="5 6">104</strain>
    </source>
</reference>
<dbReference type="InterPro" id="IPR045851">
    <property type="entry name" value="AMP-bd_C_sf"/>
</dbReference>
<dbReference type="SUPFAM" id="SSF56801">
    <property type="entry name" value="Acetyl-CoA synthetase-like"/>
    <property type="match status" value="1"/>
</dbReference>
<dbReference type="Pfam" id="PF13193">
    <property type="entry name" value="AMP-binding_C"/>
    <property type="match status" value="1"/>
</dbReference>
<dbReference type="PANTHER" id="PTHR43201">
    <property type="entry name" value="ACYL-COA SYNTHETASE"/>
    <property type="match status" value="1"/>
</dbReference>
<protein>
    <submittedName>
        <fullName evidence="5">Long chain fatty acid-CoA ligase</fullName>
    </submittedName>
</protein>
<sequence>MRHLTEARWDADRSVPLTDHTVGGLLAARALEHPHRVALVGQRHGSGDRVRLSYAELLDEACRAGDALSSLVTPGGFLALWAPNVVEWPIIQYGAALAGVVLVALNPVLREDELAYALRHCGADVLLHADTSRDYAMLEVAQRVCDAIPGLRRVSLSETARWRSTTPSAGMINRAPSDPDQPVMLQYTSGTTGRPKGVVLTHRALVNVAKLTMEAVEAPPAAICVNPLPLFHTAGCVIATLGPLWVGGTAVPCGRPAPGAVLETLREQHAAVLFYVPAVLRALVEYQRESTETAPKLDIIMGGASEVSAELIDSATATFNARVFNLYGQTELAPVLTVTRPGDSRRDRLYTVGRPLPQVDCKIIDPIDGRVLPVGQVGEICARGYQQFVEYLHDPDATQSALDTEGFVRTGDLGAMDERGFVTVTGRRKELIIRGGENIAPAEVEESVAQHDCIDEVVAVGLPDDHFGEIVAVVCRLATTASAGLKDSLLAHARARLAAFKVPARWFVADAFPVTPTGKVRRFALREAILRDELEEL</sequence>
<proteinExistence type="inferred from homology"/>
<dbReference type="InterPro" id="IPR020845">
    <property type="entry name" value="AMP-binding_CS"/>
</dbReference>
<evidence type="ECO:0000256" key="1">
    <source>
        <dbReference type="ARBA" id="ARBA00006432"/>
    </source>
</evidence>
<dbReference type="HOGENOM" id="CLU_000022_59_7_11"/>
<evidence type="ECO:0000313" key="6">
    <source>
        <dbReference type="Proteomes" id="UP000001574"/>
    </source>
</evidence>
<dbReference type="Gene3D" id="3.30.300.30">
    <property type="match status" value="1"/>
</dbReference>
<dbReference type="Pfam" id="PF00501">
    <property type="entry name" value="AMP-binding"/>
    <property type="match status" value="1"/>
</dbReference>
<dbReference type="InterPro" id="IPR042099">
    <property type="entry name" value="ANL_N_sf"/>
</dbReference>
<dbReference type="Proteomes" id="UP000001574">
    <property type="component" value="Chromosome"/>
</dbReference>
<name>A0A0H2ZW67_MYCA1</name>
<gene>
    <name evidence="5" type="ordered locus">MAV_5077</name>
</gene>
<dbReference type="KEGG" id="mav:MAV_5077"/>
<dbReference type="GO" id="GO:0006631">
    <property type="term" value="P:fatty acid metabolic process"/>
    <property type="evidence" value="ECO:0007669"/>
    <property type="project" value="TreeGrafter"/>
</dbReference>
<evidence type="ECO:0000259" key="3">
    <source>
        <dbReference type="Pfam" id="PF00501"/>
    </source>
</evidence>
<organism evidence="5 6">
    <name type="scientific">Mycobacterium avium (strain 104)</name>
    <dbReference type="NCBI Taxonomy" id="243243"/>
    <lineage>
        <taxon>Bacteria</taxon>
        <taxon>Bacillati</taxon>
        <taxon>Actinomycetota</taxon>
        <taxon>Actinomycetes</taxon>
        <taxon>Mycobacteriales</taxon>
        <taxon>Mycobacteriaceae</taxon>
        <taxon>Mycobacterium</taxon>
        <taxon>Mycobacterium avium complex (MAC)</taxon>
    </lineage>
</organism>
<accession>A0A0H2ZW67</accession>
<dbReference type="EMBL" id="CP000479">
    <property type="protein sequence ID" value="ABK66799.1"/>
    <property type="molecule type" value="Genomic_DNA"/>
</dbReference>
<dbReference type="PANTHER" id="PTHR43201:SF5">
    <property type="entry name" value="MEDIUM-CHAIN ACYL-COA LIGASE ACSF2, MITOCHONDRIAL"/>
    <property type="match status" value="1"/>
</dbReference>
<dbReference type="InterPro" id="IPR000873">
    <property type="entry name" value="AMP-dep_synth/lig_dom"/>
</dbReference>
<dbReference type="AlphaFoldDB" id="A0A0H2ZW67"/>
<evidence type="ECO:0000256" key="2">
    <source>
        <dbReference type="ARBA" id="ARBA00022598"/>
    </source>
</evidence>
<evidence type="ECO:0000259" key="4">
    <source>
        <dbReference type="Pfam" id="PF13193"/>
    </source>
</evidence>
<dbReference type="PROSITE" id="PS00455">
    <property type="entry name" value="AMP_BINDING"/>
    <property type="match status" value="1"/>
</dbReference>
<dbReference type="InterPro" id="IPR025110">
    <property type="entry name" value="AMP-bd_C"/>
</dbReference>
<feature type="domain" description="AMP-binding enzyme C-terminal" evidence="4">
    <location>
        <begin position="443"/>
        <end position="519"/>
    </location>
</feature>
<comment type="similarity">
    <text evidence="1">Belongs to the ATP-dependent AMP-binding enzyme family.</text>
</comment>
<dbReference type="RefSeq" id="WP_011726439.1">
    <property type="nucleotide sequence ID" value="NC_008595.1"/>
</dbReference>
<feature type="domain" description="AMP-dependent synthetase/ligase" evidence="3">
    <location>
        <begin position="28"/>
        <end position="392"/>
    </location>
</feature>
<keyword evidence="2 5" id="KW-0436">Ligase</keyword>